<dbReference type="PANTHER" id="PTHR45931">
    <property type="entry name" value="SI:CH211-59O9.10"/>
    <property type="match status" value="1"/>
</dbReference>
<keyword evidence="1" id="KW-0479">Metal-binding</keyword>
<feature type="domain" description="RING-type" evidence="6">
    <location>
        <begin position="120"/>
        <end position="165"/>
    </location>
</feature>
<keyword evidence="2 4" id="KW-0863">Zinc-finger</keyword>
<dbReference type="EMBL" id="LSRQ01001921">
    <property type="protein sequence ID" value="OAY76077.1"/>
    <property type="molecule type" value="Genomic_DNA"/>
</dbReference>
<evidence type="ECO:0000256" key="3">
    <source>
        <dbReference type="ARBA" id="ARBA00022833"/>
    </source>
</evidence>
<dbReference type="InterPro" id="IPR013083">
    <property type="entry name" value="Znf_RING/FYVE/PHD"/>
</dbReference>
<evidence type="ECO:0000259" key="6">
    <source>
        <dbReference type="PROSITE" id="PS50089"/>
    </source>
</evidence>
<evidence type="ECO:0000256" key="4">
    <source>
        <dbReference type="PROSITE-ProRule" id="PRU00175"/>
    </source>
</evidence>
<sequence length="175" mass="19080">MMILPVVDFARKRRLQNNHNHNHPADPSASHASALALRPTSMDEPAIAARIRLEEKLRGHPSTRRTSRFLLRDGGGVESSRPPPPPPVATNNTSQRVVAGKGNSNPRFALSRTASRVDVCAVCLEEVATASNEQKKVTRLPCSHKYHSDCVLPWLASHPDCPCCRTPVPSLSALS</sequence>
<name>A0A199VG32_ANACO</name>
<evidence type="ECO:0000313" key="8">
    <source>
        <dbReference type="Proteomes" id="UP000092600"/>
    </source>
</evidence>
<dbReference type="GO" id="GO:0006511">
    <property type="term" value="P:ubiquitin-dependent protein catabolic process"/>
    <property type="evidence" value="ECO:0007669"/>
    <property type="project" value="TreeGrafter"/>
</dbReference>
<comment type="caution">
    <text evidence="7">The sequence shown here is derived from an EMBL/GenBank/DDBJ whole genome shotgun (WGS) entry which is preliminary data.</text>
</comment>
<dbReference type="PROSITE" id="PS50089">
    <property type="entry name" value="ZF_RING_2"/>
    <property type="match status" value="1"/>
</dbReference>
<dbReference type="GO" id="GO:0008270">
    <property type="term" value="F:zinc ion binding"/>
    <property type="evidence" value="ECO:0007669"/>
    <property type="project" value="UniProtKB-KW"/>
</dbReference>
<dbReference type="InterPro" id="IPR001841">
    <property type="entry name" value="Znf_RING"/>
</dbReference>
<proteinExistence type="predicted"/>
<evidence type="ECO:0000256" key="2">
    <source>
        <dbReference type="ARBA" id="ARBA00022771"/>
    </source>
</evidence>
<gene>
    <name evidence="7" type="ORF">ACMD2_05902</name>
</gene>
<dbReference type="CDD" id="cd16454">
    <property type="entry name" value="RING-H2_PA-TM-RING"/>
    <property type="match status" value="1"/>
</dbReference>
<dbReference type="GO" id="GO:0005634">
    <property type="term" value="C:nucleus"/>
    <property type="evidence" value="ECO:0007669"/>
    <property type="project" value="TreeGrafter"/>
</dbReference>
<feature type="region of interest" description="Disordered" evidence="5">
    <location>
        <begin position="57"/>
        <end position="97"/>
    </location>
</feature>
<organism evidence="7 8">
    <name type="scientific">Ananas comosus</name>
    <name type="common">Pineapple</name>
    <name type="synonym">Ananas ananas</name>
    <dbReference type="NCBI Taxonomy" id="4615"/>
    <lineage>
        <taxon>Eukaryota</taxon>
        <taxon>Viridiplantae</taxon>
        <taxon>Streptophyta</taxon>
        <taxon>Embryophyta</taxon>
        <taxon>Tracheophyta</taxon>
        <taxon>Spermatophyta</taxon>
        <taxon>Magnoliopsida</taxon>
        <taxon>Liliopsida</taxon>
        <taxon>Poales</taxon>
        <taxon>Bromeliaceae</taxon>
        <taxon>Bromelioideae</taxon>
        <taxon>Ananas</taxon>
    </lineage>
</organism>
<dbReference type="Gene3D" id="3.30.40.10">
    <property type="entry name" value="Zinc/RING finger domain, C3HC4 (zinc finger)"/>
    <property type="match status" value="1"/>
</dbReference>
<dbReference type="Pfam" id="PF13639">
    <property type="entry name" value="zf-RING_2"/>
    <property type="match status" value="1"/>
</dbReference>
<evidence type="ECO:0000313" key="7">
    <source>
        <dbReference type="EMBL" id="OAY76077.1"/>
    </source>
</evidence>
<dbReference type="PANTHER" id="PTHR45931:SF3">
    <property type="entry name" value="RING ZINC FINGER-CONTAINING PROTEIN"/>
    <property type="match status" value="1"/>
</dbReference>
<dbReference type="AlphaFoldDB" id="A0A199VG32"/>
<evidence type="ECO:0000256" key="5">
    <source>
        <dbReference type="SAM" id="MobiDB-lite"/>
    </source>
</evidence>
<dbReference type="SUPFAM" id="SSF57850">
    <property type="entry name" value="RING/U-box"/>
    <property type="match status" value="1"/>
</dbReference>
<dbReference type="Proteomes" id="UP000092600">
    <property type="component" value="Unassembled WGS sequence"/>
</dbReference>
<reference evidence="7 8" key="1">
    <citation type="journal article" date="2016" name="DNA Res.">
        <title>The draft genome of MD-2 pineapple using hybrid error correction of long reads.</title>
        <authorList>
            <person name="Redwan R.M."/>
            <person name="Saidin A."/>
            <person name="Kumar S.V."/>
        </authorList>
    </citation>
    <scope>NUCLEOTIDE SEQUENCE [LARGE SCALE GENOMIC DNA]</scope>
    <source>
        <strain evidence="8">cv. MD2</strain>
        <tissue evidence="7">Leaf</tissue>
    </source>
</reference>
<evidence type="ECO:0000256" key="1">
    <source>
        <dbReference type="ARBA" id="ARBA00022723"/>
    </source>
</evidence>
<protein>
    <submittedName>
        <fullName evidence="7">E3 ubiquitin-protein ligase RING1-like</fullName>
    </submittedName>
</protein>
<dbReference type="InterPro" id="IPR051834">
    <property type="entry name" value="RING_finger_E3_ligase"/>
</dbReference>
<dbReference type="GO" id="GO:0061630">
    <property type="term" value="F:ubiquitin protein ligase activity"/>
    <property type="evidence" value="ECO:0007669"/>
    <property type="project" value="TreeGrafter"/>
</dbReference>
<dbReference type="SMART" id="SM00184">
    <property type="entry name" value="RING"/>
    <property type="match status" value="1"/>
</dbReference>
<keyword evidence="3" id="KW-0862">Zinc</keyword>
<accession>A0A199VG32</accession>